<evidence type="ECO:0000313" key="2">
    <source>
        <dbReference type="EMBL" id="CAL1590613.1"/>
    </source>
</evidence>
<accession>A0AAV2KPD2</accession>
<dbReference type="EMBL" id="OZ035841">
    <property type="protein sequence ID" value="CAL1590613.1"/>
    <property type="molecule type" value="Genomic_DNA"/>
</dbReference>
<name>A0AAV2KPD2_KNICA</name>
<keyword evidence="3" id="KW-1185">Reference proteome</keyword>
<evidence type="ECO:0000256" key="1">
    <source>
        <dbReference type="SAM" id="MobiDB-lite"/>
    </source>
</evidence>
<organism evidence="2 3">
    <name type="scientific">Knipowitschia caucasica</name>
    <name type="common">Caucasian dwarf goby</name>
    <name type="synonym">Pomatoschistus caucasicus</name>
    <dbReference type="NCBI Taxonomy" id="637954"/>
    <lineage>
        <taxon>Eukaryota</taxon>
        <taxon>Metazoa</taxon>
        <taxon>Chordata</taxon>
        <taxon>Craniata</taxon>
        <taxon>Vertebrata</taxon>
        <taxon>Euteleostomi</taxon>
        <taxon>Actinopterygii</taxon>
        <taxon>Neopterygii</taxon>
        <taxon>Teleostei</taxon>
        <taxon>Neoteleostei</taxon>
        <taxon>Acanthomorphata</taxon>
        <taxon>Gobiaria</taxon>
        <taxon>Gobiiformes</taxon>
        <taxon>Gobioidei</taxon>
        <taxon>Gobiidae</taxon>
        <taxon>Gobiinae</taxon>
        <taxon>Knipowitschia</taxon>
    </lineage>
</organism>
<dbReference type="AlphaFoldDB" id="A0AAV2KPD2"/>
<reference evidence="2 3" key="1">
    <citation type="submission" date="2024-04" db="EMBL/GenBank/DDBJ databases">
        <authorList>
            <person name="Waldvogel A.-M."/>
            <person name="Schoenle A."/>
        </authorList>
    </citation>
    <scope>NUCLEOTIDE SEQUENCE [LARGE SCALE GENOMIC DNA]</scope>
</reference>
<proteinExistence type="predicted"/>
<protein>
    <submittedName>
        <fullName evidence="2">Uncharacterized protein</fullName>
    </submittedName>
</protein>
<sequence>MRRVGNEPAGSEAAADQPQRSQRAKTSDCFPPRPPSSASRRANPGHSHSPAEEHVSRGAKANIYPELNCANTDSGHTICTVFCSVALLSFHWLPVHPEPPFPTSGTQVYQSACAPVKLKTHKTRRCQI</sequence>
<evidence type="ECO:0000313" key="3">
    <source>
        <dbReference type="Proteomes" id="UP001497482"/>
    </source>
</evidence>
<gene>
    <name evidence="2" type="ORF">KC01_LOCUS20106</name>
</gene>
<dbReference type="Proteomes" id="UP001497482">
    <property type="component" value="Chromosome 19"/>
</dbReference>
<feature type="region of interest" description="Disordered" evidence="1">
    <location>
        <begin position="1"/>
        <end position="58"/>
    </location>
</feature>